<protein>
    <recommendedName>
        <fullName evidence="2">Zinc-type alcohol dehydrogenase-like protein</fullName>
    </recommendedName>
</protein>
<comment type="similarity">
    <text evidence="2">Belongs to the zinc-containing alcohol dehydrogenase family. Quinone oxidoreductase subfamily.</text>
</comment>
<evidence type="ECO:0000256" key="2">
    <source>
        <dbReference type="RuleBase" id="RU364000"/>
    </source>
</evidence>
<dbReference type="InterPro" id="IPR013154">
    <property type="entry name" value="ADH-like_N"/>
</dbReference>
<keyword evidence="2" id="KW-0479">Metal-binding</keyword>
<keyword evidence="5" id="KW-1185">Reference proteome</keyword>
<name>A0A087CF70_9BIFI</name>
<dbReference type="SUPFAM" id="SSF50129">
    <property type="entry name" value="GroES-like"/>
    <property type="match status" value="1"/>
</dbReference>
<evidence type="ECO:0000256" key="1">
    <source>
        <dbReference type="ARBA" id="ARBA00022857"/>
    </source>
</evidence>
<dbReference type="NCBIfam" id="TIGR02817">
    <property type="entry name" value="adh_fam_1"/>
    <property type="match status" value="1"/>
</dbReference>
<dbReference type="InterPro" id="IPR011032">
    <property type="entry name" value="GroES-like_sf"/>
</dbReference>
<dbReference type="Proteomes" id="UP000029050">
    <property type="component" value="Unassembled WGS sequence"/>
</dbReference>
<dbReference type="SMART" id="SM00829">
    <property type="entry name" value="PKS_ER"/>
    <property type="match status" value="1"/>
</dbReference>
<dbReference type="eggNOG" id="COG0604">
    <property type="taxonomic scope" value="Bacteria"/>
</dbReference>
<dbReference type="GO" id="GO:0008270">
    <property type="term" value="F:zinc ion binding"/>
    <property type="evidence" value="ECO:0007669"/>
    <property type="project" value="InterPro"/>
</dbReference>
<dbReference type="InterPro" id="IPR051603">
    <property type="entry name" value="Zinc-ADH_QOR/CCCR"/>
</dbReference>
<dbReference type="RefSeq" id="WP_033498263.1">
    <property type="nucleotide sequence ID" value="NZ_JGZI01000009.1"/>
</dbReference>
<dbReference type="CDD" id="cd08252">
    <property type="entry name" value="AL_MDR"/>
    <property type="match status" value="1"/>
</dbReference>
<proteinExistence type="inferred from homology"/>
<dbReference type="InterPro" id="IPR020843">
    <property type="entry name" value="ER"/>
</dbReference>
<comment type="caution">
    <text evidence="4">The sequence shown here is derived from an EMBL/GenBank/DDBJ whole genome shotgun (WGS) entry which is preliminary data.</text>
</comment>
<keyword evidence="2" id="KW-0862">Zinc</keyword>
<organism evidence="4 5">
    <name type="scientific">Bifidobacterium psychraerophilum</name>
    <dbReference type="NCBI Taxonomy" id="218140"/>
    <lineage>
        <taxon>Bacteria</taxon>
        <taxon>Bacillati</taxon>
        <taxon>Actinomycetota</taxon>
        <taxon>Actinomycetes</taxon>
        <taxon>Bifidobacteriales</taxon>
        <taxon>Bifidobacteriaceae</taxon>
        <taxon>Bifidobacterium</taxon>
    </lineage>
</organism>
<gene>
    <name evidence="4" type="ORF">BPSY_0767</name>
</gene>
<evidence type="ECO:0000259" key="3">
    <source>
        <dbReference type="SMART" id="SM00829"/>
    </source>
</evidence>
<dbReference type="InterPro" id="IPR014182">
    <property type="entry name" value="ADH_Zn_typ-1"/>
</dbReference>
<dbReference type="Pfam" id="PF13602">
    <property type="entry name" value="ADH_zinc_N_2"/>
    <property type="match status" value="1"/>
</dbReference>
<keyword evidence="2" id="KW-0560">Oxidoreductase</keyword>
<dbReference type="STRING" id="218140.BPSY_0767"/>
<dbReference type="Gene3D" id="3.90.180.10">
    <property type="entry name" value="Medium-chain alcohol dehydrogenases, catalytic domain"/>
    <property type="match status" value="1"/>
</dbReference>
<dbReference type="Gene3D" id="3.40.50.720">
    <property type="entry name" value="NAD(P)-binding Rossmann-like Domain"/>
    <property type="match status" value="1"/>
</dbReference>
<dbReference type="GO" id="GO:0016491">
    <property type="term" value="F:oxidoreductase activity"/>
    <property type="evidence" value="ECO:0007669"/>
    <property type="project" value="UniProtKB-KW"/>
</dbReference>
<feature type="domain" description="Enoyl reductase (ER)" evidence="3">
    <location>
        <begin position="17"/>
        <end position="332"/>
    </location>
</feature>
<dbReference type="EMBL" id="JGZI01000009">
    <property type="protein sequence ID" value="KFI81920.1"/>
    <property type="molecule type" value="Genomic_DNA"/>
</dbReference>
<reference evidence="4 5" key="1">
    <citation type="submission" date="2014-03" db="EMBL/GenBank/DDBJ databases">
        <title>Genomics of Bifidobacteria.</title>
        <authorList>
            <person name="Ventura M."/>
            <person name="Milani C."/>
            <person name="Lugli G.A."/>
        </authorList>
    </citation>
    <scope>NUCLEOTIDE SEQUENCE [LARGE SCALE GENOMIC DNA]</scope>
    <source>
        <strain evidence="4 5">LMG 21775</strain>
    </source>
</reference>
<dbReference type="GeneID" id="98299973"/>
<evidence type="ECO:0000313" key="5">
    <source>
        <dbReference type="Proteomes" id="UP000029050"/>
    </source>
</evidence>
<evidence type="ECO:0000313" key="4">
    <source>
        <dbReference type="EMBL" id="KFI81920.1"/>
    </source>
</evidence>
<keyword evidence="1" id="KW-0521">NADP</keyword>
<dbReference type="PANTHER" id="PTHR44154:SF1">
    <property type="entry name" value="QUINONE OXIDOREDUCTASE"/>
    <property type="match status" value="1"/>
</dbReference>
<dbReference type="AlphaFoldDB" id="A0A087CF70"/>
<dbReference type="InterPro" id="IPR036291">
    <property type="entry name" value="NAD(P)-bd_dom_sf"/>
</dbReference>
<dbReference type="Pfam" id="PF08240">
    <property type="entry name" value="ADH_N"/>
    <property type="match status" value="1"/>
</dbReference>
<sequence length="336" mass="36389">MTYQTTAIGYEKNLPITDPSSLIERTIQVPAPLDHDLLVEVRAVSVNPVDVKLRAHASARGLRVLGFDAAGVVQSVGSAVTLFKPGDEVYYAGTIDRPGTNQHLHLVDERIVGRKPRSLSFGAAAALPLTSITAWETLFERFDLTLDSHGTLLVVGATGGVGSIMVQLAEALLPEVTVIATASDPQRAAWIKSLGAEHTVDHHGDLAAQVLAIAPRGVDWLFTAHSARQLSLYARIVRPFGQITAIDDGPRNVEPLKAKSIGWHWEFMFTRPVQHTPDMIGQHELLDHVAGLVDEGRVQTTATQTLTPMNAATLRRAHELVESGRTLGKIVVEDRS</sequence>
<dbReference type="PANTHER" id="PTHR44154">
    <property type="entry name" value="QUINONE OXIDOREDUCTASE"/>
    <property type="match status" value="1"/>
</dbReference>
<accession>A0A087CF70</accession>
<dbReference type="OrthoDB" id="9801186at2"/>
<dbReference type="SUPFAM" id="SSF51735">
    <property type="entry name" value="NAD(P)-binding Rossmann-fold domains"/>
    <property type="match status" value="1"/>
</dbReference>